<dbReference type="Proteomes" id="UP000256763">
    <property type="component" value="Unassembled WGS sequence"/>
</dbReference>
<protein>
    <submittedName>
        <fullName evidence="1">Uncharacterized protein</fullName>
    </submittedName>
</protein>
<proteinExistence type="predicted"/>
<reference evidence="2" key="1">
    <citation type="submission" date="2017-05" db="EMBL/GenBank/DDBJ databases">
        <authorList>
            <person name="Sharma S."/>
            <person name="Sidhu C."/>
            <person name="Pinnaka A.K."/>
        </authorList>
    </citation>
    <scope>NUCLEOTIDE SEQUENCE [LARGE SCALE GENOMIC DNA]</scope>
    <source>
        <strain evidence="2">AK93</strain>
    </source>
</reference>
<dbReference type="AlphaFoldDB" id="A0A3E0WFD2"/>
<accession>A0A3E0WFD2</accession>
<gene>
    <name evidence="1" type="ORF">CAL65_22860</name>
</gene>
<name>A0A3E0WFD2_9GAMM</name>
<evidence type="ECO:0000313" key="1">
    <source>
        <dbReference type="EMBL" id="RFA30185.1"/>
    </source>
</evidence>
<evidence type="ECO:0000313" key="2">
    <source>
        <dbReference type="Proteomes" id="UP000256763"/>
    </source>
</evidence>
<organism evidence="1 2">
    <name type="scientific">Alkalilimnicola ehrlichii</name>
    <dbReference type="NCBI Taxonomy" id="351052"/>
    <lineage>
        <taxon>Bacteria</taxon>
        <taxon>Pseudomonadati</taxon>
        <taxon>Pseudomonadota</taxon>
        <taxon>Gammaproteobacteria</taxon>
        <taxon>Chromatiales</taxon>
        <taxon>Ectothiorhodospiraceae</taxon>
        <taxon>Alkalilimnicola</taxon>
    </lineage>
</organism>
<keyword evidence="2" id="KW-1185">Reference proteome</keyword>
<sequence length="96" mass="10213">MYGNASADCRAGLSAVTARRDRGLCRFSVCRAAVNLTQPDPSAIRCSNRRECLRRDERREQAAGEADAPDVGLLEVTGELLQGLRGADGPPEALAA</sequence>
<dbReference type="EMBL" id="NFZW01000096">
    <property type="protein sequence ID" value="RFA30185.1"/>
    <property type="molecule type" value="Genomic_DNA"/>
</dbReference>
<comment type="caution">
    <text evidence="1">The sequence shown here is derived from an EMBL/GenBank/DDBJ whole genome shotgun (WGS) entry which is preliminary data.</text>
</comment>